<dbReference type="Gene3D" id="3.40.50.300">
    <property type="entry name" value="P-loop containing nucleotide triphosphate hydrolases"/>
    <property type="match status" value="2"/>
</dbReference>
<feature type="binding site" evidence="9">
    <location>
        <begin position="283"/>
        <end position="290"/>
    </location>
    <ligand>
        <name>ATP</name>
        <dbReference type="ChEBI" id="CHEBI:30616"/>
    </ligand>
</feature>
<evidence type="ECO:0000256" key="4">
    <source>
        <dbReference type="ARBA" id="ARBA00022840"/>
    </source>
</evidence>
<evidence type="ECO:0000256" key="3">
    <source>
        <dbReference type="ARBA" id="ARBA00022806"/>
    </source>
</evidence>
<dbReference type="InterPro" id="IPR014017">
    <property type="entry name" value="DNA_helicase_UvrD-like_C"/>
</dbReference>
<protein>
    <recommendedName>
        <fullName evidence="7">DNA 3'-5' helicase</fullName>
        <ecNumber evidence="7">5.6.2.4</ecNumber>
    </recommendedName>
</protein>
<evidence type="ECO:0000313" key="12">
    <source>
        <dbReference type="EMBL" id="MFF4521301.1"/>
    </source>
</evidence>
<comment type="caution">
    <text evidence="12">The sequence shown here is derived from an EMBL/GenBank/DDBJ whole genome shotgun (WGS) entry which is preliminary data.</text>
</comment>
<evidence type="ECO:0000256" key="10">
    <source>
        <dbReference type="SAM" id="MobiDB-lite"/>
    </source>
</evidence>
<reference evidence="12 13" key="1">
    <citation type="submission" date="2024-10" db="EMBL/GenBank/DDBJ databases">
        <title>The Natural Products Discovery Center: Release of the First 8490 Sequenced Strains for Exploring Actinobacteria Biosynthetic Diversity.</title>
        <authorList>
            <person name="Kalkreuter E."/>
            <person name="Kautsar S.A."/>
            <person name="Yang D."/>
            <person name="Bader C.D."/>
            <person name="Teijaro C.N."/>
            <person name="Fluegel L."/>
            <person name="Davis C.M."/>
            <person name="Simpson J.R."/>
            <person name="Lauterbach L."/>
            <person name="Steele A.D."/>
            <person name="Gui C."/>
            <person name="Meng S."/>
            <person name="Li G."/>
            <person name="Viehrig K."/>
            <person name="Ye F."/>
            <person name="Su P."/>
            <person name="Kiefer A.F."/>
            <person name="Nichols A."/>
            <person name="Cepeda A.J."/>
            <person name="Yan W."/>
            <person name="Fan B."/>
            <person name="Jiang Y."/>
            <person name="Adhikari A."/>
            <person name="Zheng C.-J."/>
            <person name="Schuster L."/>
            <person name="Cowan T.M."/>
            <person name="Smanski M.J."/>
            <person name="Chevrette M.G."/>
            <person name="De Carvalho L.P.S."/>
            <person name="Shen B."/>
        </authorList>
    </citation>
    <scope>NUCLEOTIDE SEQUENCE [LARGE SCALE GENOMIC DNA]</scope>
    <source>
        <strain evidence="12 13">NPDC001390</strain>
    </source>
</reference>
<name>A0ABW6UD03_9ACTN</name>
<dbReference type="PANTHER" id="PTHR11070:SF45">
    <property type="entry name" value="DNA 3'-5' HELICASE"/>
    <property type="match status" value="1"/>
</dbReference>
<accession>A0ABW6UD03</accession>
<evidence type="ECO:0000256" key="8">
    <source>
        <dbReference type="ARBA" id="ARBA00048988"/>
    </source>
</evidence>
<dbReference type="Gene3D" id="3.30.2310.20">
    <property type="entry name" value="RelE-like"/>
    <property type="match status" value="1"/>
</dbReference>
<sequence>MTARLSLYRKAEQELYKLDRSVKSDFYNFCHHFRENPELHGLRRKKLKGDSRIWSARVSQDYRALLARTGVDADGTESWLVIAVRHRKDVYEELQVAVNRVTGEIEFVDLAVVGDSALRRAGIRLTPAEPEPQAQPVEPVPEPAAGPESVEAPLLAAYDVAELRALGVAEQLIDLALAVTTSTELDQLVEGAPLLSKDVLYGLAAGMSADEVRKEITAPVELEQEPDLDDFAAALSRTKVTTVDDAVRAAIEEGDFRAWKVFLHPTQERIVHRRYTGPARVSGGPGTGKTIVALHRVKHLAEQLPPGHNKPILLTTFTKNLTTDLRLRLASLVEPELLARVDIAHIDQLAARVLGENTAPGRGRQRVYDQVALNEMRQLLAELDDRRFEAEFLVEEWEQVILGQSVPTRSDYFKARRAGRGRALTRPERAHVWKLIEQFTARLDKMGVETWGQAAERAARFEIERAAKIRDRRAYKEEVGGKDLIHRDNSSGMRYLGYRYQHIVVDEAQDLRPAHWKMLRAMADPDLTDDLFIAGDTHQRIYDHQVALGALGIQIRGRSSRLTLSYRTTKEILAEALRVVDPKTPKNLMVKDEKVVYDDLDDGIDTLAGYRSVLHGPQPVFVPYDTWEHELAGLAATLHTWRQELSTDEGGAPVDPSGRIAVCVADRDMVSQTMYYLETKAGITCAELTKEGPKGDGEVHVGTMHRFKGLEYQRLAIVGASDGIIPRTATIERYRTEDSARYEREQRKARSLLFVATTRARDALLISWHGTPSPYLPAGRVAAVTS</sequence>
<evidence type="ECO:0000256" key="7">
    <source>
        <dbReference type="ARBA" id="ARBA00034808"/>
    </source>
</evidence>
<keyword evidence="2 9" id="KW-0378">Hydrolase</keyword>
<gene>
    <name evidence="12" type="ORF">ACFY1D_07575</name>
</gene>
<feature type="compositionally biased region" description="Low complexity" evidence="10">
    <location>
        <begin position="127"/>
        <end position="137"/>
    </location>
</feature>
<dbReference type="InterPro" id="IPR014016">
    <property type="entry name" value="UvrD-like_ATP-bd"/>
</dbReference>
<dbReference type="Pfam" id="PF13361">
    <property type="entry name" value="UvrD_C"/>
    <property type="match status" value="1"/>
</dbReference>
<feature type="domain" description="UvrD-like helicase ATP-binding" evidence="11">
    <location>
        <begin position="262"/>
        <end position="580"/>
    </location>
</feature>
<dbReference type="PROSITE" id="PS51198">
    <property type="entry name" value="UVRD_HELICASE_ATP_BIND"/>
    <property type="match status" value="1"/>
</dbReference>
<dbReference type="InterPro" id="IPR027417">
    <property type="entry name" value="P-loop_NTPase"/>
</dbReference>
<dbReference type="EC" id="5.6.2.4" evidence="7"/>
<evidence type="ECO:0000256" key="2">
    <source>
        <dbReference type="ARBA" id="ARBA00022801"/>
    </source>
</evidence>
<evidence type="ECO:0000256" key="9">
    <source>
        <dbReference type="PROSITE-ProRule" id="PRU00560"/>
    </source>
</evidence>
<keyword evidence="5" id="KW-0413">Isomerase</keyword>
<evidence type="ECO:0000313" key="13">
    <source>
        <dbReference type="Proteomes" id="UP001602058"/>
    </source>
</evidence>
<comment type="catalytic activity">
    <reaction evidence="8">
        <text>ATP + H2O = ADP + phosphate + H(+)</text>
        <dbReference type="Rhea" id="RHEA:13065"/>
        <dbReference type="ChEBI" id="CHEBI:15377"/>
        <dbReference type="ChEBI" id="CHEBI:15378"/>
        <dbReference type="ChEBI" id="CHEBI:30616"/>
        <dbReference type="ChEBI" id="CHEBI:43474"/>
        <dbReference type="ChEBI" id="CHEBI:456216"/>
        <dbReference type="EC" id="5.6.2.4"/>
    </reaction>
</comment>
<feature type="region of interest" description="Disordered" evidence="10">
    <location>
        <begin position="126"/>
        <end position="146"/>
    </location>
</feature>
<keyword evidence="4 9" id="KW-0067">ATP-binding</keyword>
<keyword evidence="1 9" id="KW-0547">Nucleotide-binding</keyword>
<evidence type="ECO:0000256" key="1">
    <source>
        <dbReference type="ARBA" id="ARBA00022741"/>
    </source>
</evidence>
<evidence type="ECO:0000256" key="6">
    <source>
        <dbReference type="ARBA" id="ARBA00034617"/>
    </source>
</evidence>
<keyword evidence="3 9" id="KW-0347">Helicase</keyword>
<dbReference type="SUPFAM" id="SSF143011">
    <property type="entry name" value="RelE-like"/>
    <property type="match status" value="1"/>
</dbReference>
<dbReference type="Pfam" id="PF00580">
    <property type="entry name" value="UvrD-helicase"/>
    <property type="match status" value="1"/>
</dbReference>
<dbReference type="PANTHER" id="PTHR11070">
    <property type="entry name" value="UVRD / RECB / PCRA DNA HELICASE FAMILY MEMBER"/>
    <property type="match status" value="1"/>
</dbReference>
<proteinExistence type="predicted"/>
<dbReference type="InterPro" id="IPR035093">
    <property type="entry name" value="RelE/ParE_toxin_dom_sf"/>
</dbReference>
<evidence type="ECO:0000256" key="5">
    <source>
        <dbReference type="ARBA" id="ARBA00023235"/>
    </source>
</evidence>
<evidence type="ECO:0000259" key="11">
    <source>
        <dbReference type="PROSITE" id="PS51198"/>
    </source>
</evidence>
<keyword evidence="13" id="KW-1185">Reference proteome</keyword>
<dbReference type="RefSeq" id="WP_387884548.1">
    <property type="nucleotide sequence ID" value="NZ_JBIAWJ010000003.1"/>
</dbReference>
<dbReference type="InterPro" id="IPR000212">
    <property type="entry name" value="DNA_helicase_UvrD/REP"/>
</dbReference>
<dbReference type="Proteomes" id="UP001602058">
    <property type="component" value="Unassembled WGS sequence"/>
</dbReference>
<dbReference type="SUPFAM" id="SSF52540">
    <property type="entry name" value="P-loop containing nucleoside triphosphate hydrolases"/>
    <property type="match status" value="1"/>
</dbReference>
<dbReference type="EMBL" id="JBIAWJ010000003">
    <property type="protein sequence ID" value="MFF4521301.1"/>
    <property type="molecule type" value="Genomic_DNA"/>
</dbReference>
<organism evidence="12 13">
    <name type="scientific">Streptomyces bluensis</name>
    <dbReference type="NCBI Taxonomy" id="33897"/>
    <lineage>
        <taxon>Bacteria</taxon>
        <taxon>Bacillati</taxon>
        <taxon>Actinomycetota</taxon>
        <taxon>Actinomycetes</taxon>
        <taxon>Kitasatosporales</taxon>
        <taxon>Streptomycetaceae</taxon>
        <taxon>Streptomyces</taxon>
    </lineage>
</organism>
<comment type="catalytic activity">
    <reaction evidence="6">
        <text>Couples ATP hydrolysis with the unwinding of duplex DNA by translocating in the 3'-5' direction.</text>
        <dbReference type="EC" id="5.6.2.4"/>
    </reaction>
</comment>